<keyword evidence="2" id="KW-1185">Reference proteome</keyword>
<dbReference type="Proteomes" id="UP000070224">
    <property type="component" value="Unassembled WGS sequence"/>
</dbReference>
<sequence>MVFGFKLNCMKLSTPLAGRLPYEAPCAEQFDLTTGGGHDLLVIFSTMFSDEFVDDFWGTDLVDEPSL</sequence>
<proteinExistence type="predicted"/>
<evidence type="ECO:0000313" key="1">
    <source>
        <dbReference type="EMBL" id="KXB75354.1"/>
    </source>
</evidence>
<dbReference type="PATRIC" id="fig|322095.3.peg.1392"/>
<dbReference type="AlphaFoldDB" id="A0A134B5Y9"/>
<gene>
    <name evidence="1" type="ORF">HMPREF3185_01412</name>
</gene>
<evidence type="ECO:0000313" key="2">
    <source>
        <dbReference type="Proteomes" id="UP000070224"/>
    </source>
</evidence>
<accession>A0A134B5Y9</accession>
<organism evidence="1 2">
    <name type="scientific">Porphyromonas somerae</name>
    <dbReference type="NCBI Taxonomy" id="322095"/>
    <lineage>
        <taxon>Bacteria</taxon>
        <taxon>Pseudomonadati</taxon>
        <taxon>Bacteroidota</taxon>
        <taxon>Bacteroidia</taxon>
        <taxon>Bacteroidales</taxon>
        <taxon>Porphyromonadaceae</taxon>
        <taxon>Porphyromonas</taxon>
    </lineage>
</organism>
<name>A0A134B5Y9_9PORP</name>
<dbReference type="EMBL" id="LSDK01000093">
    <property type="protein sequence ID" value="KXB75354.1"/>
    <property type="molecule type" value="Genomic_DNA"/>
</dbReference>
<reference evidence="2" key="1">
    <citation type="submission" date="2016-01" db="EMBL/GenBank/DDBJ databases">
        <authorList>
            <person name="Mitreva M."/>
            <person name="Pepin K.H."/>
            <person name="Mihindukulasuriya K.A."/>
            <person name="Fulton R."/>
            <person name="Fronick C."/>
            <person name="O'Laughlin M."/>
            <person name="Miner T."/>
            <person name="Herter B."/>
            <person name="Rosa B.A."/>
            <person name="Cordes M."/>
            <person name="Tomlinson C."/>
            <person name="Wollam A."/>
            <person name="Palsikar V.B."/>
            <person name="Mardis E.R."/>
            <person name="Wilson R.K."/>
        </authorList>
    </citation>
    <scope>NUCLEOTIDE SEQUENCE [LARGE SCALE GENOMIC DNA]</scope>
    <source>
        <strain evidence="2">KA00683</strain>
    </source>
</reference>
<comment type="caution">
    <text evidence="1">The sequence shown here is derived from an EMBL/GenBank/DDBJ whole genome shotgun (WGS) entry which is preliminary data.</text>
</comment>
<protein>
    <submittedName>
        <fullName evidence="1">Uncharacterized protein</fullName>
    </submittedName>
</protein>